<keyword evidence="5 6" id="KW-0560">Oxidoreductase</keyword>
<dbReference type="NCBIfam" id="NF008313">
    <property type="entry name" value="PRK11101.1"/>
    <property type="match status" value="1"/>
</dbReference>
<dbReference type="Gene3D" id="1.10.10.1100">
    <property type="entry name" value="BFD-like [2Fe-2S]-binding domain"/>
    <property type="match status" value="1"/>
</dbReference>
<organism evidence="8 9">
    <name type="scientific">Candidatus Nephthysia bennettiae</name>
    <dbReference type="NCBI Taxonomy" id="3127016"/>
    <lineage>
        <taxon>Bacteria</taxon>
        <taxon>Bacillati</taxon>
        <taxon>Candidatus Dormiibacterota</taxon>
        <taxon>Candidatus Dormibacteria</taxon>
        <taxon>Candidatus Dormibacterales</taxon>
        <taxon>Candidatus Dormibacteraceae</taxon>
        <taxon>Candidatus Nephthysia</taxon>
    </lineage>
</organism>
<comment type="cofactor">
    <cofactor evidence="1 6">
        <name>FAD</name>
        <dbReference type="ChEBI" id="CHEBI:57692"/>
    </cofactor>
</comment>
<evidence type="ECO:0000256" key="6">
    <source>
        <dbReference type="RuleBase" id="RU361217"/>
    </source>
</evidence>
<dbReference type="AlphaFoldDB" id="A0A934K712"/>
<dbReference type="RefSeq" id="WP_338198613.1">
    <property type="nucleotide sequence ID" value="NZ_JAEKNR010000023.1"/>
</dbReference>
<dbReference type="InterPro" id="IPR017752">
    <property type="entry name" value="G3P_DH_GlpA_su"/>
</dbReference>
<evidence type="ECO:0000259" key="7">
    <source>
        <dbReference type="Pfam" id="PF01266"/>
    </source>
</evidence>
<evidence type="ECO:0000256" key="1">
    <source>
        <dbReference type="ARBA" id="ARBA00001974"/>
    </source>
</evidence>
<dbReference type="InterPro" id="IPR036188">
    <property type="entry name" value="FAD/NAD-bd_sf"/>
</dbReference>
<dbReference type="EC" id="1.1.5.3" evidence="6"/>
<protein>
    <recommendedName>
        <fullName evidence="6">Glycerol-3-phosphate dehydrogenase</fullName>
        <ecNumber evidence="6">1.1.5.3</ecNumber>
    </recommendedName>
</protein>
<dbReference type="NCBIfam" id="TIGR03377">
    <property type="entry name" value="glycerol3P_GlpA"/>
    <property type="match status" value="1"/>
</dbReference>
<dbReference type="PRINTS" id="PR01001">
    <property type="entry name" value="FADG3PDH"/>
</dbReference>
<dbReference type="GO" id="GO:0010181">
    <property type="term" value="F:FMN binding"/>
    <property type="evidence" value="ECO:0007669"/>
    <property type="project" value="InterPro"/>
</dbReference>
<evidence type="ECO:0000313" key="9">
    <source>
        <dbReference type="Proteomes" id="UP000612893"/>
    </source>
</evidence>
<comment type="caution">
    <text evidence="8">The sequence shown here is derived from an EMBL/GenBank/DDBJ whole genome shotgun (WGS) entry which is preliminary data.</text>
</comment>
<dbReference type="PROSITE" id="PS00977">
    <property type="entry name" value="FAD_G3PDH_1"/>
    <property type="match status" value="1"/>
</dbReference>
<comment type="catalytic activity">
    <reaction evidence="6">
        <text>a quinone + sn-glycerol 3-phosphate = dihydroxyacetone phosphate + a quinol</text>
        <dbReference type="Rhea" id="RHEA:18977"/>
        <dbReference type="ChEBI" id="CHEBI:24646"/>
        <dbReference type="ChEBI" id="CHEBI:57597"/>
        <dbReference type="ChEBI" id="CHEBI:57642"/>
        <dbReference type="ChEBI" id="CHEBI:132124"/>
        <dbReference type="EC" id="1.1.5.3"/>
    </reaction>
</comment>
<evidence type="ECO:0000256" key="2">
    <source>
        <dbReference type="ARBA" id="ARBA00007330"/>
    </source>
</evidence>
<dbReference type="InterPro" id="IPR041854">
    <property type="entry name" value="BFD-like_2Fe2S-bd_dom_sf"/>
</dbReference>
<dbReference type="Gene3D" id="3.50.50.60">
    <property type="entry name" value="FAD/NAD(P)-binding domain"/>
    <property type="match status" value="3"/>
</dbReference>
<dbReference type="GO" id="GO:0046174">
    <property type="term" value="P:polyol catabolic process"/>
    <property type="evidence" value="ECO:0007669"/>
    <property type="project" value="InterPro"/>
</dbReference>
<dbReference type="GO" id="GO:0005886">
    <property type="term" value="C:plasma membrane"/>
    <property type="evidence" value="ECO:0007669"/>
    <property type="project" value="InterPro"/>
</dbReference>
<accession>A0A934K712</accession>
<dbReference type="Pfam" id="PF01266">
    <property type="entry name" value="DAO"/>
    <property type="match status" value="1"/>
</dbReference>
<evidence type="ECO:0000256" key="5">
    <source>
        <dbReference type="ARBA" id="ARBA00023002"/>
    </source>
</evidence>
<evidence type="ECO:0000313" key="8">
    <source>
        <dbReference type="EMBL" id="MBJ7596783.1"/>
    </source>
</evidence>
<reference evidence="8" key="1">
    <citation type="submission" date="2020-10" db="EMBL/GenBank/DDBJ databases">
        <title>Ca. Dormibacterota MAGs.</title>
        <authorList>
            <person name="Montgomery K."/>
        </authorList>
    </citation>
    <scope>NUCLEOTIDE SEQUENCE [LARGE SCALE GENOMIC DNA]</scope>
    <source>
        <strain evidence="8">SC8812_S17_10</strain>
    </source>
</reference>
<dbReference type="SUPFAM" id="SSF51905">
    <property type="entry name" value="FAD/NAD(P)-binding domain"/>
    <property type="match status" value="1"/>
</dbReference>
<evidence type="ECO:0000256" key="3">
    <source>
        <dbReference type="ARBA" id="ARBA00022630"/>
    </source>
</evidence>
<keyword evidence="9" id="KW-1185">Reference proteome</keyword>
<dbReference type="Proteomes" id="UP000612893">
    <property type="component" value="Unassembled WGS sequence"/>
</dbReference>
<keyword evidence="4" id="KW-0274">FAD</keyword>
<sequence>MPSPQSYDVLVVGGGATGAGLARDLAMRGLRSLLVEQSDLAHGTTGHFHGLLHSGARYAVKDPAAADECIVENRIVRRIAAPHVEDTGGVFCWLEGDPEDYPGQLLAGCQKAGIEIEEIPVDDLRRREPLLSDRLARAFQVPDATIEPWGLVADNAESAVEHGAVIRRYTRLVALGVERGRVHWAELEDVRSGERERVEVNFLASAAGYWAGRVAALAGVRVEMAPGWGTMVVMNQRLSSCVVNRCRPPGDGDILVPVGPVSILGTTDTTLDTDSYEVTPEEVRFIVSEGAAMVPAAAERRVLRVFAGARPLYDPGHGSGGSRALSRSHTVIDHAADGVENFVSIVGGKLTTYRLMAEHTADAICAKLGVEAPCRTGEEPLPEAAEHPRHYSVGDRLTEREVVAGGADAGLVCECELVTRDMVVRFVDSFEGTPRIDDMLRALRLGMGPCQGGFCTLRAAGILERMRPSGSAALAPVRDFLDERLKGDRPIMWGDQARQFRLNEIIHRDVLALDHGP</sequence>
<dbReference type="CDD" id="cd19946">
    <property type="entry name" value="GlpA-like_Fer2_BFD-like"/>
    <property type="match status" value="1"/>
</dbReference>
<dbReference type="InterPro" id="IPR006076">
    <property type="entry name" value="FAD-dep_OxRdtase"/>
</dbReference>
<dbReference type="GO" id="GO:0006072">
    <property type="term" value="P:glycerol-3-phosphate metabolic process"/>
    <property type="evidence" value="ECO:0007669"/>
    <property type="project" value="UniProtKB-UniRule"/>
</dbReference>
<dbReference type="EMBL" id="JAEKNR010000023">
    <property type="protein sequence ID" value="MBJ7596783.1"/>
    <property type="molecule type" value="Genomic_DNA"/>
</dbReference>
<dbReference type="PANTHER" id="PTHR11985">
    <property type="entry name" value="GLYCEROL-3-PHOSPHATE DEHYDROGENASE"/>
    <property type="match status" value="1"/>
</dbReference>
<keyword evidence="3 6" id="KW-0285">Flavoprotein</keyword>
<proteinExistence type="inferred from homology"/>
<gene>
    <name evidence="8" type="primary">glpA</name>
    <name evidence="8" type="ORF">JF922_01665</name>
</gene>
<dbReference type="PROSITE" id="PS00978">
    <property type="entry name" value="FAD_G3PDH_2"/>
    <property type="match status" value="1"/>
</dbReference>
<dbReference type="SUPFAM" id="SSF54373">
    <property type="entry name" value="FAD-linked reductases, C-terminal domain"/>
    <property type="match status" value="1"/>
</dbReference>
<dbReference type="PANTHER" id="PTHR11985:SF15">
    <property type="entry name" value="GLYCEROL-3-PHOSPHATE DEHYDROGENASE, MITOCHONDRIAL"/>
    <property type="match status" value="1"/>
</dbReference>
<dbReference type="GO" id="GO:0050660">
    <property type="term" value="F:flavin adenine dinucleotide binding"/>
    <property type="evidence" value="ECO:0007669"/>
    <property type="project" value="InterPro"/>
</dbReference>
<dbReference type="GO" id="GO:0004368">
    <property type="term" value="F:glycerol-3-phosphate dehydrogenase (quinone) activity"/>
    <property type="evidence" value="ECO:0007669"/>
    <property type="project" value="UniProtKB-EC"/>
</dbReference>
<dbReference type="InterPro" id="IPR000447">
    <property type="entry name" value="G3P_DH_FAD-dep"/>
</dbReference>
<comment type="similarity">
    <text evidence="2 6">Belongs to the FAD-dependent glycerol-3-phosphate dehydrogenase family.</text>
</comment>
<name>A0A934K712_9BACT</name>
<feature type="domain" description="FAD dependent oxidoreductase" evidence="7">
    <location>
        <begin position="8"/>
        <end position="362"/>
    </location>
</feature>
<evidence type="ECO:0000256" key="4">
    <source>
        <dbReference type="ARBA" id="ARBA00022827"/>
    </source>
</evidence>
<dbReference type="GO" id="GO:0009331">
    <property type="term" value="C:glycerol-3-phosphate dehydrogenase (FAD) complex"/>
    <property type="evidence" value="ECO:0007669"/>
    <property type="project" value="UniProtKB-UniRule"/>
</dbReference>